<keyword evidence="1" id="KW-0677">Repeat</keyword>
<dbReference type="InterPro" id="IPR002885">
    <property type="entry name" value="PPR_rpt"/>
</dbReference>
<gene>
    <name evidence="2" type="ORF">SI7747_UN021523</name>
</gene>
<sequence>MGRSVHALCSRLGLEVDIHISTSLIDMYVKCSNVPDARRLFELVPFRDVSTWNALIAGYMKTCEIRVAEELFGKCPRGTSSRGPP</sequence>
<dbReference type="Proteomes" id="UP001189122">
    <property type="component" value="Unassembled WGS sequence"/>
</dbReference>
<dbReference type="InterPro" id="IPR011990">
    <property type="entry name" value="TPR-like_helical_dom_sf"/>
</dbReference>
<accession>A0ABN7EBT3</accession>
<organism evidence="2 3">
    <name type="scientific">Spirodela intermedia</name>
    <name type="common">Intermediate duckweed</name>
    <dbReference type="NCBI Taxonomy" id="51605"/>
    <lineage>
        <taxon>Eukaryota</taxon>
        <taxon>Viridiplantae</taxon>
        <taxon>Streptophyta</taxon>
        <taxon>Embryophyta</taxon>
        <taxon>Tracheophyta</taxon>
        <taxon>Spermatophyta</taxon>
        <taxon>Magnoliopsida</taxon>
        <taxon>Liliopsida</taxon>
        <taxon>Araceae</taxon>
        <taxon>Lemnoideae</taxon>
        <taxon>Spirodela</taxon>
    </lineage>
</organism>
<reference evidence="3" key="1">
    <citation type="journal article" date="2020" name="Sci. Rep.">
        <title>Chromosome-scale genome assembly for the duckweed Spirodela intermedia, integrating cytogenetic maps, PacBio and Oxford Nanopore libraries.</title>
        <authorList>
            <person name="Hoang P.T.N."/>
            <person name="Fiebig A."/>
            <person name="Novak P."/>
            <person name="Macas J."/>
            <person name="Cao H.X."/>
            <person name="Stepanenko A."/>
            <person name="Chen G."/>
            <person name="Borisjuk N."/>
            <person name="Scholz U."/>
            <person name="Schubert I."/>
        </authorList>
    </citation>
    <scope>NUCLEOTIDE SEQUENCE [LARGE SCALE GENOMIC DNA]</scope>
</reference>
<dbReference type="EMBL" id="CACRZD030000240">
    <property type="protein sequence ID" value="CAA6675181.1"/>
    <property type="molecule type" value="Genomic_DNA"/>
</dbReference>
<comment type="caution">
    <text evidence="2">The sequence shown here is derived from an EMBL/GenBank/DDBJ whole genome shotgun (WGS) entry which is preliminary data.</text>
</comment>
<evidence type="ECO:0000256" key="1">
    <source>
        <dbReference type="ARBA" id="ARBA00022737"/>
    </source>
</evidence>
<evidence type="ECO:0000313" key="3">
    <source>
        <dbReference type="Proteomes" id="UP001189122"/>
    </source>
</evidence>
<dbReference type="Gene3D" id="1.25.40.10">
    <property type="entry name" value="Tetratricopeptide repeat domain"/>
    <property type="match status" value="1"/>
</dbReference>
<name>A0ABN7EBT3_SPIIN</name>
<dbReference type="InterPro" id="IPR046960">
    <property type="entry name" value="PPR_At4g14850-like_plant"/>
</dbReference>
<dbReference type="NCBIfam" id="TIGR00756">
    <property type="entry name" value="PPR"/>
    <property type="match status" value="1"/>
</dbReference>
<evidence type="ECO:0008006" key="4">
    <source>
        <dbReference type="Google" id="ProtNLM"/>
    </source>
</evidence>
<dbReference type="Pfam" id="PF01535">
    <property type="entry name" value="PPR"/>
    <property type="match status" value="2"/>
</dbReference>
<dbReference type="PANTHER" id="PTHR47926">
    <property type="entry name" value="PENTATRICOPEPTIDE REPEAT-CONTAINING PROTEIN"/>
    <property type="match status" value="1"/>
</dbReference>
<proteinExistence type="predicted"/>
<protein>
    <recommendedName>
        <fullName evidence="4">Pentatricopeptide repeat-containing protein</fullName>
    </recommendedName>
</protein>
<keyword evidence="3" id="KW-1185">Reference proteome</keyword>
<evidence type="ECO:0000313" key="2">
    <source>
        <dbReference type="EMBL" id="CAA6675181.1"/>
    </source>
</evidence>